<accession>A0ABR6MXG6</accession>
<dbReference type="EMBL" id="JACHFV010000013">
    <property type="protein sequence ID" value="MBB5296639.1"/>
    <property type="molecule type" value="Genomic_DNA"/>
</dbReference>
<name>A0ABR6MXG6_9DEIO</name>
<sequence>MNSSIGPPGCQHGVPALLQSAPRDFSCVMAHLARGVTGAPGGAGGSLPLVTTPRSLPLLRHYAHLPPRQAA</sequence>
<evidence type="ECO:0000313" key="2">
    <source>
        <dbReference type="Proteomes" id="UP000536909"/>
    </source>
</evidence>
<protein>
    <submittedName>
        <fullName evidence="1">Uncharacterized protein</fullName>
    </submittedName>
</protein>
<gene>
    <name evidence="1" type="ORF">HNQ10_003492</name>
</gene>
<organism evidence="1 2">
    <name type="scientific">Deinococcus metallilatus</name>
    <dbReference type="NCBI Taxonomy" id="1211322"/>
    <lineage>
        <taxon>Bacteria</taxon>
        <taxon>Thermotogati</taxon>
        <taxon>Deinococcota</taxon>
        <taxon>Deinococci</taxon>
        <taxon>Deinococcales</taxon>
        <taxon>Deinococcaceae</taxon>
        <taxon>Deinococcus</taxon>
    </lineage>
</organism>
<dbReference type="Proteomes" id="UP000536909">
    <property type="component" value="Unassembled WGS sequence"/>
</dbReference>
<evidence type="ECO:0000313" key="1">
    <source>
        <dbReference type="EMBL" id="MBB5296639.1"/>
    </source>
</evidence>
<keyword evidence="2" id="KW-1185">Reference proteome</keyword>
<comment type="caution">
    <text evidence="1">The sequence shown here is derived from an EMBL/GenBank/DDBJ whole genome shotgun (WGS) entry which is preliminary data.</text>
</comment>
<proteinExistence type="predicted"/>
<reference evidence="1 2" key="1">
    <citation type="submission" date="2020-08" db="EMBL/GenBank/DDBJ databases">
        <title>Genomic Encyclopedia of Type Strains, Phase IV (KMG-IV): sequencing the most valuable type-strain genomes for metagenomic binning, comparative biology and taxonomic classification.</title>
        <authorList>
            <person name="Goeker M."/>
        </authorList>
    </citation>
    <scope>NUCLEOTIDE SEQUENCE [LARGE SCALE GENOMIC DNA]</scope>
    <source>
        <strain evidence="1 2">DSM 105434</strain>
    </source>
</reference>